<feature type="transmembrane region" description="Helical" evidence="1">
    <location>
        <begin position="166"/>
        <end position="186"/>
    </location>
</feature>
<dbReference type="AlphaFoldDB" id="A0A1H3RXC3"/>
<feature type="transmembrane region" description="Helical" evidence="1">
    <location>
        <begin position="206"/>
        <end position="227"/>
    </location>
</feature>
<dbReference type="RefSeq" id="WP_091298338.1">
    <property type="nucleotide sequence ID" value="NZ_FNON01000012.1"/>
</dbReference>
<organism evidence="2 3">
    <name type="scientific">Amycolatopsis xylanica</name>
    <dbReference type="NCBI Taxonomy" id="589385"/>
    <lineage>
        <taxon>Bacteria</taxon>
        <taxon>Bacillati</taxon>
        <taxon>Actinomycetota</taxon>
        <taxon>Actinomycetes</taxon>
        <taxon>Pseudonocardiales</taxon>
        <taxon>Pseudonocardiaceae</taxon>
        <taxon>Amycolatopsis</taxon>
    </lineage>
</organism>
<keyword evidence="1" id="KW-0812">Transmembrane</keyword>
<reference evidence="2 3" key="1">
    <citation type="submission" date="2016-10" db="EMBL/GenBank/DDBJ databases">
        <authorList>
            <person name="de Groot N.N."/>
        </authorList>
    </citation>
    <scope>NUCLEOTIDE SEQUENCE [LARGE SCALE GENOMIC DNA]</scope>
    <source>
        <strain evidence="2 3">CPCC 202699</strain>
    </source>
</reference>
<dbReference type="EMBL" id="FNON01000012">
    <property type="protein sequence ID" value="SDZ30277.1"/>
    <property type="molecule type" value="Genomic_DNA"/>
</dbReference>
<accession>A0A1H3RXC3</accession>
<gene>
    <name evidence="2" type="ORF">SAMN05421504_11274</name>
</gene>
<feature type="transmembrane region" description="Helical" evidence="1">
    <location>
        <begin position="20"/>
        <end position="38"/>
    </location>
</feature>
<evidence type="ECO:0008006" key="4">
    <source>
        <dbReference type="Google" id="ProtNLM"/>
    </source>
</evidence>
<protein>
    <recommendedName>
        <fullName evidence="4">ABC-2 type transport system permease protein</fullName>
    </recommendedName>
</protein>
<feature type="transmembrane region" description="Helical" evidence="1">
    <location>
        <begin position="94"/>
        <end position="122"/>
    </location>
</feature>
<proteinExistence type="predicted"/>
<evidence type="ECO:0000313" key="2">
    <source>
        <dbReference type="EMBL" id="SDZ30277.1"/>
    </source>
</evidence>
<keyword evidence="1" id="KW-0472">Membrane</keyword>
<feature type="transmembrane region" description="Helical" evidence="1">
    <location>
        <begin position="50"/>
        <end position="73"/>
    </location>
</feature>
<dbReference type="Proteomes" id="UP000199515">
    <property type="component" value="Unassembled WGS sequence"/>
</dbReference>
<dbReference type="STRING" id="589385.SAMN05421504_11274"/>
<evidence type="ECO:0000313" key="3">
    <source>
        <dbReference type="Proteomes" id="UP000199515"/>
    </source>
</evidence>
<keyword evidence="3" id="KW-1185">Reference proteome</keyword>
<evidence type="ECO:0000256" key="1">
    <source>
        <dbReference type="SAM" id="Phobius"/>
    </source>
</evidence>
<name>A0A1H3RXC3_9PSEU</name>
<sequence length="232" mass="23336">MNKALAYEWFRVRSLRSTWVLLVSAGVVQFASGLYWGLKRDLGDLDAFVSSFGLTARLGALLVAAVGVCAFGLDYQHGTIAITRLVVRAPGRIVAARAMVTGGLGLAAGVLMVLLAGAGVLAGGGTLPSDAARAAVAAGGVVPLTVLSGLAGVALGGLLRHTAAGVGLFAVWALVAETILGTVVKVPLTALPFNGTALLSTGTPGWTGALVFAALVAVALTATKFTLARRDT</sequence>
<keyword evidence="1" id="KW-1133">Transmembrane helix</keyword>
<feature type="transmembrane region" description="Helical" evidence="1">
    <location>
        <begin position="134"/>
        <end position="159"/>
    </location>
</feature>
<dbReference type="OrthoDB" id="4553608at2"/>